<protein>
    <submittedName>
        <fullName evidence="2">Uncharacterized protein LOC142173412</fullName>
    </submittedName>
</protein>
<dbReference type="Proteomes" id="UP000790787">
    <property type="component" value="Chromosome 19"/>
</dbReference>
<name>A0AC58TCZ1_TOBAC</name>
<evidence type="ECO:0000313" key="2">
    <source>
        <dbReference type="RefSeq" id="XP_075095098.1"/>
    </source>
</evidence>
<dbReference type="RefSeq" id="XP_075095098.1">
    <property type="nucleotide sequence ID" value="XM_075238997.1"/>
</dbReference>
<reference evidence="2" key="2">
    <citation type="submission" date="2025-08" db="UniProtKB">
        <authorList>
            <consortium name="RefSeq"/>
        </authorList>
    </citation>
    <scope>IDENTIFICATION</scope>
    <source>
        <tissue evidence="2">Leaf</tissue>
    </source>
</reference>
<sequence length="187" mass="21632">MVDKECQDTAVPALCEGAVKKVHKDRVQHPDKNYIDPIEIEMKDQHAYSFHVNEEPDGKPWYHNIKKFLATQEYPENATNGQKRALRRLAICYFLNGEVLYMRTPDIGLLRCVDATEATRLLEEIHAGTCGPHMNGFTLAKKILRAGHFWMTMENESIRYVQKCHQCQIYRDFIRVPPNELNVMGSP</sequence>
<evidence type="ECO:0000313" key="1">
    <source>
        <dbReference type="Proteomes" id="UP000790787"/>
    </source>
</evidence>
<accession>A0AC58TCZ1</accession>
<gene>
    <name evidence="2" type="primary">LOC142173412</name>
</gene>
<keyword evidence="1" id="KW-1185">Reference proteome</keyword>
<organism evidence="1 2">
    <name type="scientific">Nicotiana tabacum</name>
    <name type="common">Common tobacco</name>
    <dbReference type="NCBI Taxonomy" id="4097"/>
    <lineage>
        <taxon>Eukaryota</taxon>
        <taxon>Viridiplantae</taxon>
        <taxon>Streptophyta</taxon>
        <taxon>Embryophyta</taxon>
        <taxon>Tracheophyta</taxon>
        <taxon>Spermatophyta</taxon>
        <taxon>Magnoliopsida</taxon>
        <taxon>eudicotyledons</taxon>
        <taxon>Gunneridae</taxon>
        <taxon>Pentapetalae</taxon>
        <taxon>asterids</taxon>
        <taxon>lamiids</taxon>
        <taxon>Solanales</taxon>
        <taxon>Solanaceae</taxon>
        <taxon>Nicotianoideae</taxon>
        <taxon>Nicotianeae</taxon>
        <taxon>Nicotiana</taxon>
    </lineage>
</organism>
<reference evidence="1" key="1">
    <citation type="journal article" date="2014" name="Nat. Commun.">
        <title>The tobacco genome sequence and its comparison with those of tomato and potato.</title>
        <authorList>
            <person name="Sierro N."/>
            <person name="Battey J.N."/>
            <person name="Ouadi S."/>
            <person name="Bakaher N."/>
            <person name="Bovet L."/>
            <person name="Willig A."/>
            <person name="Goepfert S."/>
            <person name="Peitsch M.C."/>
            <person name="Ivanov N.V."/>
        </authorList>
    </citation>
    <scope>NUCLEOTIDE SEQUENCE [LARGE SCALE GENOMIC DNA]</scope>
</reference>
<proteinExistence type="predicted"/>